<evidence type="ECO:0000256" key="8">
    <source>
        <dbReference type="SAM" id="MobiDB-lite"/>
    </source>
</evidence>
<keyword evidence="12" id="KW-1185">Reference proteome</keyword>
<feature type="region of interest" description="Disordered" evidence="8">
    <location>
        <begin position="470"/>
        <end position="522"/>
    </location>
</feature>
<protein>
    <submittedName>
        <fullName evidence="11">Subunit length determinant protein</fullName>
    </submittedName>
</protein>
<comment type="caution">
    <text evidence="11">The sequence shown here is derived from an EMBL/GenBank/DDBJ whole genome shotgun (WGS) entry which is preliminary data.</text>
</comment>
<sequence>MTAHNVDSQPLIDLGRLAVAVRRRRRFWLSFGLLGLLLGGALAVLMPAPPTAVTQLLIVHEDDQPSDGGSLMRTDVALLQTTRIAKAALDELGSAERPERFLKTYEATGLTSNVLELKVEGSSPEDAVARAQALADVFVADHVRRVQAAADAEAQALRDQRTDLQQELAQLNGSIAEKEAEFGTGNAAELETLYARRAELASQISELGRRADEAGIGAPRVAAGTQIVDAPRPVPASLLSTGALNSAVGLVLGLAAGLALTAVSSVVRDRPVLRKDMSAHLGASVLAQLALPGRGPARLWRRARATAERQRVAATLARAIRTGQGPVSLLDLGCPKATAALSVDVARQLATDGPVTLVDDLPGTDLAALAGDDGTVRVRDGAAPAPRPGPRERLLGVGSVAPGTAWTDLPGLGAETVLVVRAGHASTSWLHTVARQLADARIPIVGVVLVEADPKDSSDGTLWDGLHTALRGRAGGDGQPRPPATDDTPTTQLAPVPNGNGKQSSGADLPTKRFAPIGKVKD</sequence>
<dbReference type="PANTHER" id="PTHR32309">
    <property type="entry name" value="TYROSINE-PROTEIN KINASE"/>
    <property type="match status" value="1"/>
</dbReference>
<gene>
    <name evidence="11" type="ORF">B0I33_109301</name>
</gene>
<dbReference type="InterPro" id="IPR050445">
    <property type="entry name" value="Bact_polysacc_biosynth/exp"/>
</dbReference>
<evidence type="ECO:0000256" key="5">
    <source>
        <dbReference type="ARBA" id="ARBA00022989"/>
    </source>
</evidence>
<dbReference type="EMBL" id="PVNH01000009">
    <property type="protein sequence ID" value="PRX45638.1"/>
    <property type="molecule type" value="Genomic_DNA"/>
</dbReference>
<dbReference type="AlphaFoldDB" id="A0A2T0LQL4"/>
<keyword evidence="7" id="KW-0175">Coiled coil</keyword>
<organism evidence="11 12">
    <name type="scientific">Prauserella shujinwangii</name>
    <dbReference type="NCBI Taxonomy" id="1453103"/>
    <lineage>
        <taxon>Bacteria</taxon>
        <taxon>Bacillati</taxon>
        <taxon>Actinomycetota</taxon>
        <taxon>Actinomycetes</taxon>
        <taxon>Pseudonocardiales</taxon>
        <taxon>Pseudonocardiaceae</taxon>
        <taxon>Prauserella</taxon>
    </lineage>
</organism>
<feature type="transmembrane region" description="Helical" evidence="9">
    <location>
        <begin position="27"/>
        <end position="48"/>
    </location>
</feature>
<evidence type="ECO:0000256" key="2">
    <source>
        <dbReference type="ARBA" id="ARBA00006683"/>
    </source>
</evidence>
<keyword evidence="4 9" id="KW-0812">Transmembrane</keyword>
<evidence type="ECO:0000256" key="4">
    <source>
        <dbReference type="ARBA" id="ARBA00022692"/>
    </source>
</evidence>
<reference evidence="11 12" key="1">
    <citation type="submission" date="2018-03" db="EMBL/GenBank/DDBJ databases">
        <title>Genomic Encyclopedia of Type Strains, Phase III (KMG-III): the genomes of soil and plant-associated and newly described type strains.</title>
        <authorList>
            <person name="Whitman W."/>
        </authorList>
    </citation>
    <scope>NUCLEOTIDE SEQUENCE [LARGE SCALE GENOMIC DNA]</scope>
    <source>
        <strain evidence="11 12">CGMCC 4.7125</strain>
    </source>
</reference>
<evidence type="ECO:0000313" key="12">
    <source>
        <dbReference type="Proteomes" id="UP000238362"/>
    </source>
</evidence>
<name>A0A2T0LQL4_9PSEU</name>
<dbReference type="OrthoDB" id="3579861at2"/>
<dbReference type="PANTHER" id="PTHR32309:SF31">
    <property type="entry name" value="CAPSULAR EXOPOLYSACCHARIDE FAMILY"/>
    <property type="match status" value="1"/>
</dbReference>
<evidence type="ECO:0000256" key="9">
    <source>
        <dbReference type="SAM" id="Phobius"/>
    </source>
</evidence>
<dbReference type="RefSeq" id="WP_106180816.1">
    <property type="nucleotide sequence ID" value="NZ_PVNH01000009.1"/>
</dbReference>
<dbReference type="InterPro" id="IPR003856">
    <property type="entry name" value="LPS_length_determ_N"/>
</dbReference>
<accession>A0A2T0LQL4</accession>
<evidence type="ECO:0000256" key="7">
    <source>
        <dbReference type="SAM" id="Coils"/>
    </source>
</evidence>
<evidence type="ECO:0000313" key="11">
    <source>
        <dbReference type="EMBL" id="PRX45638.1"/>
    </source>
</evidence>
<keyword evidence="3" id="KW-1003">Cell membrane</keyword>
<keyword evidence="5 9" id="KW-1133">Transmembrane helix</keyword>
<keyword evidence="6 9" id="KW-0472">Membrane</keyword>
<evidence type="ECO:0000256" key="1">
    <source>
        <dbReference type="ARBA" id="ARBA00004651"/>
    </source>
</evidence>
<evidence type="ECO:0000256" key="3">
    <source>
        <dbReference type="ARBA" id="ARBA00022475"/>
    </source>
</evidence>
<evidence type="ECO:0000259" key="10">
    <source>
        <dbReference type="Pfam" id="PF02706"/>
    </source>
</evidence>
<comment type="similarity">
    <text evidence="2">Belongs to the CpsC/CapA family.</text>
</comment>
<dbReference type="GO" id="GO:0005886">
    <property type="term" value="C:plasma membrane"/>
    <property type="evidence" value="ECO:0007669"/>
    <property type="project" value="UniProtKB-SubCell"/>
</dbReference>
<proteinExistence type="inferred from homology"/>
<feature type="compositionally biased region" description="Low complexity" evidence="8">
    <location>
        <begin position="485"/>
        <end position="495"/>
    </location>
</feature>
<feature type="domain" description="Polysaccharide chain length determinant N-terminal" evidence="10">
    <location>
        <begin position="12"/>
        <end position="92"/>
    </location>
</feature>
<dbReference type="Pfam" id="PF02706">
    <property type="entry name" value="Wzz"/>
    <property type="match status" value="1"/>
</dbReference>
<feature type="coiled-coil region" evidence="7">
    <location>
        <begin position="147"/>
        <end position="181"/>
    </location>
</feature>
<dbReference type="Proteomes" id="UP000238362">
    <property type="component" value="Unassembled WGS sequence"/>
</dbReference>
<evidence type="ECO:0000256" key="6">
    <source>
        <dbReference type="ARBA" id="ARBA00023136"/>
    </source>
</evidence>
<comment type="subcellular location">
    <subcellularLocation>
        <location evidence="1">Cell membrane</location>
        <topology evidence="1">Multi-pass membrane protein</topology>
    </subcellularLocation>
</comment>